<gene>
    <name evidence="2" type="ORF">A2Z33_02015</name>
</gene>
<accession>A0A1F5YQT5</accession>
<organism evidence="2 3">
    <name type="scientific">Candidatus Gottesmanbacteria bacterium RBG_16_52_11</name>
    <dbReference type="NCBI Taxonomy" id="1798374"/>
    <lineage>
        <taxon>Bacteria</taxon>
        <taxon>Candidatus Gottesmaniibacteriota</taxon>
    </lineage>
</organism>
<feature type="region of interest" description="Disordered" evidence="1">
    <location>
        <begin position="1"/>
        <end position="23"/>
    </location>
</feature>
<protein>
    <submittedName>
        <fullName evidence="2">Uncharacterized protein</fullName>
    </submittedName>
</protein>
<comment type="caution">
    <text evidence="2">The sequence shown here is derived from an EMBL/GenBank/DDBJ whole genome shotgun (WGS) entry which is preliminary data.</text>
</comment>
<dbReference type="AlphaFoldDB" id="A0A1F5YQT5"/>
<evidence type="ECO:0000256" key="1">
    <source>
        <dbReference type="SAM" id="MobiDB-lite"/>
    </source>
</evidence>
<name>A0A1F5YQT5_9BACT</name>
<evidence type="ECO:0000313" key="2">
    <source>
        <dbReference type="EMBL" id="OGG02550.1"/>
    </source>
</evidence>
<sequence>MPGTPECDNPINPISESPEPGGNRTLWLPDRLKDRIVATALWDFRVALPGIDFSGITPAVVDRIGLRMRIGGEADLADVSDDPGTALEETLTELTAVYVTGIRQGIGITPEFFRYAANSLDGTPMQLLSLYIIDALEEAMQQSGQSGQALGEHIGMLIGKAYLTGNLSELEAVYSEGAGRLDQPAFADLKTIRNTDGLHHAADHFVEIPGELINGRFVSDASAVFYPKESADGLRFDVLFDLPFMIRRFGSAVRQKTRHALAENDFLRYADPDDRQAGDFLARYATANSLLDFYHEFTHVFSAVIWAGNNFSGVDRIFL</sequence>
<dbReference type="EMBL" id="MFJD01000007">
    <property type="protein sequence ID" value="OGG02550.1"/>
    <property type="molecule type" value="Genomic_DNA"/>
</dbReference>
<proteinExistence type="predicted"/>
<dbReference type="Proteomes" id="UP000178448">
    <property type="component" value="Unassembled WGS sequence"/>
</dbReference>
<reference evidence="2 3" key="1">
    <citation type="journal article" date="2016" name="Nat. Commun.">
        <title>Thousands of microbial genomes shed light on interconnected biogeochemical processes in an aquifer system.</title>
        <authorList>
            <person name="Anantharaman K."/>
            <person name="Brown C.T."/>
            <person name="Hug L.A."/>
            <person name="Sharon I."/>
            <person name="Castelle C.J."/>
            <person name="Probst A.J."/>
            <person name="Thomas B.C."/>
            <person name="Singh A."/>
            <person name="Wilkins M.J."/>
            <person name="Karaoz U."/>
            <person name="Brodie E.L."/>
            <person name="Williams K.H."/>
            <person name="Hubbard S.S."/>
            <person name="Banfield J.F."/>
        </authorList>
    </citation>
    <scope>NUCLEOTIDE SEQUENCE [LARGE SCALE GENOMIC DNA]</scope>
</reference>
<evidence type="ECO:0000313" key="3">
    <source>
        <dbReference type="Proteomes" id="UP000178448"/>
    </source>
</evidence>